<name>B1WQP5_CROS5</name>
<organism evidence="2 3">
    <name type="scientific">Crocosphaera subtropica (strain ATCC 51142 / BH68)</name>
    <name type="common">Cyanothece sp. (strain ATCC 51142)</name>
    <dbReference type="NCBI Taxonomy" id="43989"/>
    <lineage>
        <taxon>Bacteria</taxon>
        <taxon>Bacillati</taxon>
        <taxon>Cyanobacteriota</taxon>
        <taxon>Cyanophyceae</taxon>
        <taxon>Oscillatoriophycideae</taxon>
        <taxon>Chroococcales</taxon>
        <taxon>Aphanothecaceae</taxon>
        <taxon>Crocosphaera</taxon>
        <taxon>Crocosphaera subtropica</taxon>
    </lineage>
</organism>
<keyword evidence="3" id="KW-1185">Reference proteome</keyword>
<accession>B1WQP5</accession>
<dbReference type="EMBL" id="CP000806">
    <property type="protein sequence ID" value="ACB53347.1"/>
    <property type="molecule type" value="Genomic_DNA"/>
</dbReference>
<dbReference type="Proteomes" id="UP000001203">
    <property type="component" value="Chromosome circular"/>
</dbReference>
<proteinExistence type="predicted"/>
<gene>
    <name evidence="2" type="ordered locus">cce_3999</name>
</gene>
<evidence type="ECO:0000313" key="2">
    <source>
        <dbReference type="EMBL" id="ACB53347.1"/>
    </source>
</evidence>
<protein>
    <submittedName>
        <fullName evidence="2">Uncharacterized protein</fullName>
    </submittedName>
</protein>
<dbReference type="AlphaFoldDB" id="B1WQP5"/>
<dbReference type="eggNOG" id="ENOG503248W">
    <property type="taxonomic scope" value="Bacteria"/>
</dbReference>
<keyword evidence="1" id="KW-0812">Transmembrane</keyword>
<evidence type="ECO:0000256" key="1">
    <source>
        <dbReference type="SAM" id="Phobius"/>
    </source>
</evidence>
<reference evidence="2 3" key="1">
    <citation type="journal article" date="2008" name="Proc. Natl. Acad. Sci. U.S.A.">
        <title>The genome of Cyanothece 51142, a unicellular diazotrophic cyanobacterium important in the marine nitrogen cycle.</title>
        <authorList>
            <person name="Welsh E.A."/>
            <person name="Liberton M."/>
            <person name="Stoeckel J."/>
            <person name="Loh T."/>
            <person name="Elvitigala T."/>
            <person name="Wang C."/>
            <person name="Wollam A."/>
            <person name="Fulton R.S."/>
            <person name="Clifton S.W."/>
            <person name="Jacobs J.M."/>
            <person name="Aurora R."/>
            <person name="Ghosh B.K."/>
            <person name="Sherman L.A."/>
            <person name="Smith R.D."/>
            <person name="Wilson R.K."/>
            <person name="Pakrasi H.B."/>
        </authorList>
    </citation>
    <scope>NUCLEOTIDE SEQUENCE [LARGE SCALE GENOMIC DNA]</scope>
    <source>
        <strain evidence="3">ATCC 51142 / BH68</strain>
    </source>
</reference>
<feature type="transmembrane region" description="Helical" evidence="1">
    <location>
        <begin position="21"/>
        <end position="41"/>
    </location>
</feature>
<keyword evidence="1" id="KW-0472">Membrane</keyword>
<sequence length="162" mass="19440">MLLFTVVEKRVNYSMKSLNRFFLWLSILVITIGIVTGFWLLGSPQLQRSLKGDQRRVENLHEIAEFIRRETSTSKNNSDIPKFLPDRDYTLDPITKQSYEYNIIDRTQYELCANFETDSQTNRKKDDFYRRLDKFWYHPQGRHCYTLNAKNEVPNLYDYTGY</sequence>
<dbReference type="HOGENOM" id="CLU_1813434_0_0_3"/>
<keyword evidence="1" id="KW-1133">Transmembrane helix</keyword>
<dbReference type="KEGG" id="cyt:cce_3999"/>
<evidence type="ECO:0000313" key="3">
    <source>
        <dbReference type="Proteomes" id="UP000001203"/>
    </source>
</evidence>
<dbReference type="STRING" id="43989.cce_3999"/>